<evidence type="ECO:0000313" key="5">
    <source>
        <dbReference type="EMBL" id="PVY76940.1"/>
    </source>
</evidence>
<dbReference type="InterPro" id="IPR008920">
    <property type="entry name" value="TF_FadR/GntR_C"/>
</dbReference>
<dbReference type="Pfam" id="PF00392">
    <property type="entry name" value="GntR"/>
    <property type="match status" value="1"/>
</dbReference>
<evidence type="ECO:0000256" key="2">
    <source>
        <dbReference type="ARBA" id="ARBA00023125"/>
    </source>
</evidence>
<evidence type="ECO:0000256" key="3">
    <source>
        <dbReference type="ARBA" id="ARBA00023163"/>
    </source>
</evidence>
<name>A0A2U1CXG3_9GAMM</name>
<dbReference type="OrthoDB" id="9799812at2"/>
<dbReference type="AlphaFoldDB" id="A0A2U1CXG3"/>
<dbReference type="InterPro" id="IPR036388">
    <property type="entry name" value="WH-like_DNA-bd_sf"/>
</dbReference>
<dbReference type="InterPro" id="IPR036390">
    <property type="entry name" value="WH_DNA-bd_sf"/>
</dbReference>
<dbReference type="PANTHER" id="PTHR43537:SF24">
    <property type="entry name" value="GLUCONATE OPERON TRANSCRIPTIONAL REPRESSOR"/>
    <property type="match status" value="1"/>
</dbReference>
<dbReference type="Gene3D" id="1.10.10.10">
    <property type="entry name" value="Winged helix-like DNA-binding domain superfamily/Winged helix DNA-binding domain"/>
    <property type="match status" value="1"/>
</dbReference>
<reference evidence="5 6" key="1">
    <citation type="submission" date="2018-04" db="EMBL/GenBank/DDBJ databases">
        <title>Genomic Encyclopedia of Type Strains, Phase IV (KMG-IV): sequencing the most valuable type-strain genomes for metagenomic binning, comparative biology and taxonomic classification.</title>
        <authorList>
            <person name="Goeker M."/>
        </authorList>
    </citation>
    <scope>NUCLEOTIDE SEQUENCE [LARGE SCALE GENOMIC DNA]</scope>
    <source>
        <strain evidence="5 6">DSM 28688</strain>
    </source>
</reference>
<dbReference type="SUPFAM" id="SSF48008">
    <property type="entry name" value="GntR ligand-binding domain-like"/>
    <property type="match status" value="1"/>
</dbReference>
<gene>
    <name evidence="5" type="ORF">C8D92_104172</name>
</gene>
<dbReference type="Pfam" id="PF07729">
    <property type="entry name" value="FCD"/>
    <property type="match status" value="1"/>
</dbReference>
<evidence type="ECO:0000256" key="1">
    <source>
        <dbReference type="ARBA" id="ARBA00023015"/>
    </source>
</evidence>
<dbReference type="GO" id="GO:0003700">
    <property type="term" value="F:DNA-binding transcription factor activity"/>
    <property type="evidence" value="ECO:0007669"/>
    <property type="project" value="InterPro"/>
</dbReference>
<comment type="caution">
    <text evidence="5">The sequence shown here is derived from an EMBL/GenBank/DDBJ whole genome shotgun (WGS) entry which is preliminary data.</text>
</comment>
<keyword evidence="1" id="KW-0805">Transcription regulation</keyword>
<sequence>MKPFKPSETLTEQVARHLDDLIVFGQLRSGERIYETTMARELEVSHGSVREALLLLERRHLVRNVPRKGAFVKELDAFFVTSLYETLELILGHTSRKLAHQWQPADMEKIESLYERMSDCYRQGDLTGFLDLGMQYAQASLVYADNYFILEALRDLWPSARRCAFEAFRHSNQQVLADNLTHMRDSIDAVKQRDEEAVIRILHRYATQQRNQVLDAIGAAQPEPVA</sequence>
<feature type="domain" description="HTH gntR-type" evidence="4">
    <location>
        <begin position="8"/>
        <end position="75"/>
    </location>
</feature>
<evidence type="ECO:0000259" key="4">
    <source>
        <dbReference type="PROSITE" id="PS50949"/>
    </source>
</evidence>
<protein>
    <submittedName>
        <fullName evidence="5">GntR family transcriptional regulator</fullName>
    </submittedName>
</protein>
<dbReference type="GO" id="GO:0003677">
    <property type="term" value="F:DNA binding"/>
    <property type="evidence" value="ECO:0007669"/>
    <property type="project" value="UniProtKB-KW"/>
</dbReference>
<accession>A0A2U1CXG3</accession>
<dbReference type="SMART" id="SM00345">
    <property type="entry name" value="HTH_GNTR"/>
    <property type="match status" value="1"/>
</dbReference>
<organism evidence="5 6">
    <name type="scientific">Tamilnaduibacter salinus</name>
    <dbReference type="NCBI Taxonomy" id="1484056"/>
    <lineage>
        <taxon>Bacteria</taxon>
        <taxon>Pseudomonadati</taxon>
        <taxon>Pseudomonadota</taxon>
        <taxon>Gammaproteobacteria</taxon>
        <taxon>Pseudomonadales</taxon>
        <taxon>Marinobacteraceae</taxon>
        <taxon>Tamilnaduibacter</taxon>
    </lineage>
</organism>
<dbReference type="SUPFAM" id="SSF46785">
    <property type="entry name" value="Winged helix' DNA-binding domain"/>
    <property type="match status" value="1"/>
</dbReference>
<proteinExistence type="predicted"/>
<dbReference type="PROSITE" id="PS50949">
    <property type="entry name" value="HTH_GNTR"/>
    <property type="match status" value="1"/>
</dbReference>
<keyword evidence="2" id="KW-0238">DNA-binding</keyword>
<keyword evidence="3" id="KW-0804">Transcription</keyword>
<dbReference type="Gene3D" id="1.20.120.530">
    <property type="entry name" value="GntR ligand-binding domain-like"/>
    <property type="match status" value="1"/>
</dbReference>
<dbReference type="RefSeq" id="WP_116918972.1">
    <property type="nucleotide sequence ID" value="NZ_QEKQ01000004.1"/>
</dbReference>
<dbReference type="PANTHER" id="PTHR43537">
    <property type="entry name" value="TRANSCRIPTIONAL REGULATOR, GNTR FAMILY"/>
    <property type="match status" value="1"/>
</dbReference>
<dbReference type="CDD" id="cd07377">
    <property type="entry name" value="WHTH_GntR"/>
    <property type="match status" value="1"/>
</dbReference>
<dbReference type="InterPro" id="IPR000524">
    <property type="entry name" value="Tscrpt_reg_HTH_GntR"/>
</dbReference>
<dbReference type="InterPro" id="IPR011711">
    <property type="entry name" value="GntR_C"/>
</dbReference>
<dbReference type="Proteomes" id="UP000245887">
    <property type="component" value="Unassembled WGS sequence"/>
</dbReference>
<dbReference type="EMBL" id="QEKQ01000004">
    <property type="protein sequence ID" value="PVY76940.1"/>
    <property type="molecule type" value="Genomic_DNA"/>
</dbReference>
<evidence type="ECO:0000313" key="6">
    <source>
        <dbReference type="Proteomes" id="UP000245887"/>
    </source>
</evidence>
<dbReference type="SMART" id="SM00895">
    <property type="entry name" value="FCD"/>
    <property type="match status" value="1"/>
</dbReference>